<dbReference type="InterPro" id="IPR009030">
    <property type="entry name" value="Growth_fac_rcpt_cys_sf"/>
</dbReference>
<gene>
    <name evidence="1" type="ORF">ALC57_09874</name>
</gene>
<evidence type="ECO:0000313" key="1">
    <source>
        <dbReference type="EMBL" id="KYN17836.1"/>
    </source>
</evidence>
<keyword evidence="2" id="KW-1185">Reference proteome</keyword>
<protein>
    <submittedName>
        <fullName evidence="1">Uncharacterized protein</fullName>
    </submittedName>
</protein>
<proteinExistence type="predicted"/>
<feature type="non-terminal residue" evidence="1">
    <location>
        <position position="1"/>
    </location>
</feature>
<evidence type="ECO:0000313" key="2">
    <source>
        <dbReference type="Proteomes" id="UP000078492"/>
    </source>
</evidence>
<dbReference type="EMBL" id="KQ980074">
    <property type="protein sequence ID" value="KYN17836.1"/>
    <property type="molecule type" value="Genomic_DNA"/>
</dbReference>
<accession>A0A151J4Z8</accession>
<dbReference type="Proteomes" id="UP000078492">
    <property type="component" value="Unassembled WGS sequence"/>
</dbReference>
<reference evidence="1 2" key="1">
    <citation type="submission" date="2015-09" db="EMBL/GenBank/DDBJ databases">
        <title>Trachymyrmex cornetzi WGS genome.</title>
        <authorList>
            <person name="Nygaard S."/>
            <person name="Hu H."/>
            <person name="Boomsma J."/>
            <person name="Zhang G."/>
        </authorList>
    </citation>
    <scope>NUCLEOTIDE SEQUENCE [LARGE SCALE GENOMIC DNA]</scope>
    <source>
        <strain evidence="1">Tcor2-1</strain>
        <tissue evidence="1">Whole body</tissue>
    </source>
</reference>
<sequence length="253" mass="28878">TGCDSDLSECEMDVVEKFISVAEIRTLNPRTKVCISHDYFTTGGALALCTECMFNIADIVDVGMYIYRKHETGSFGRLSGRWSCHECGEKMYIVYPCNVCPFCTHEKTIEKSSNDTECLVRLDDGNIDRVVKFVQPSEIEALNIYTDHCIINCYYRTRGGDDADVAICTQCMASPPNYKYWKNSLRNIGAEEMYLIRKLQGEISMRNIGAEGMYLVRKHRDWSPYTPDIDQCSICEDTMYTVFPRSVCPLCTH</sequence>
<dbReference type="SUPFAM" id="SSF57184">
    <property type="entry name" value="Growth factor receptor domain"/>
    <property type="match status" value="1"/>
</dbReference>
<dbReference type="AlphaFoldDB" id="A0A151J4Z8"/>
<organism evidence="1 2">
    <name type="scientific">Trachymyrmex cornetzi</name>
    <dbReference type="NCBI Taxonomy" id="471704"/>
    <lineage>
        <taxon>Eukaryota</taxon>
        <taxon>Metazoa</taxon>
        <taxon>Ecdysozoa</taxon>
        <taxon>Arthropoda</taxon>
        <taxon>Hexapoda</taxon>
        <taxon>Insecta</taxon>
        <taxon>Pterygota</taxon>
        <taxon>Neoptera</taxon>
        <taxon>Endopterygota</taxon>
        <taxon>Hymenoptera</taxon>
        <taxon>Apocrita</taxon>
        <taxon>Aculeata</taxon>
        <taxon>Formicoidea</taxon>
        <taxon>Formicidae</taxon>
        <taxon>Myrmicinae</taxon>
        <taxon>Trachymyrmex</taxon>
    </lineage>
</organism>
<name>A0A151J4Z8_9HYME</name>